<dbReference type="EMBL" id="LJQO01000599">
    <property type="protein sequence ID" value="KPX54420.1"/>
    <property type="molecule type" value="Genomic_DNA"/>
</dbReference>
<dbReference type="EMBL" id="RBSP01000394">
    <property type="protein sequence ID" value="RMS48280.1"/>
    <property type="molecule type" value="Genomic_DNA"/>
</dbReference>
<evidence type="ECO:0000313" key="3">
    <source>
        <dbReference type="Proteomes" id="UP000050469"/>
    </source>
</evidence>
<sequence length="158" mass="17930">MMTHDELINDLYEIVDVCSRIRGEFRTLMTSAINEFFMELLAEKTIDQALHTELVKTLESGCFTFDCHWAVSLSPGGEARGPLEAEARHFLDMAVEVAVFESILDELDEDMNSVTISNVEAEIDAFVGKIGLDFADGRLKEIHYDFLLNWIETISLMF</sequence>
<name>A0A0P9S6X4_PSEA0</name>
<evidence type="ECO:0000313" key="2">
    <source>
        <dbReference type="EMBL" id="RMS48280.1"/>
    </source>
</evidence>
<evidence type="ECO:0000313" key="1">
    <source>
        <dbReference type="EMBL" id="KPX54420.1"/>
    </source>
</evidence>
<protein>
    <submittedName>
        <fullName evidence="1">Conjugal transfer protein TraX</fullName>
    </submittedName>
</protein>
<organism evidence="1 3">
    <name type="scientific">Pseudomonas amygdali pv. photiniae</name>
    <dbReference type="NCBI Taxonomy" id="251724"/>
    <lineage>
        <taxon>Bacteria</taxon>
        <taxon>Pseudomonadati</taxon>
        <taxon>Pseudomonadota</taxon>
        <taxon>Gammaproteobacteria</taxon>
        <taxon>Pseudomonadales</taxon>
        <taxon>Pseudomonadaceae</taxon>
        <taxon>Pseudomonas</taxon>
        <taxon>Pseudomonas amygdali</taxon>
    </lineage>
</organism>
<proteinExistence type="predicted"/>
<comment type="caution">
    <text evidence="1">The sequence shown here is derived from an EMBL/GenBank/DDBJ whole genome shotgun (WGS) entry which is preliminary data.</text>
</comment>
<dbReference type="PATRIC" id="fig|251724.3.peg.5688"/>
<reference evidence="1 3" key="1">
    <citation type="submission" date="2015-09" db="EMBL/GenBank/DDBJ databases">
        <title>Genome announcement of multiple Pseudomonas syringae strains.</title>
        <authorList>
            <person name="Thakur S."/>
            <person name="Wang P.W."/>
            <person name="Gong Y."/>
            <person name="Weir B.S."/>
            <person name="Guttman D.S."/>
        </authorList>
    </citation>
    <scope>NUCLEOTIDE SEQUENCE [LARGE SCALE GENOMIC DNA]</scope>
    <source>
        <strain evidence="1 3">ICMP7840</strain>
    </source>
</reference>
<dbReference type="RefSeq" id="WP_057413438.1">
    <property type="nucleotide sequence ID" value="NZ_LJQO01000599.1"/>
</dbReference>
<dbReference type="Proteomes" id="UP000050469">
    <property type="component" value="Unassembled WGS sequence"/>
</dbReference>
<gene>
    <name evidence="1" type="ORF">ALO53_200022</name>
    <name evidence="2" type="ORF">ALP66_200016</name>
</gene>
<evidence type="ECO:0000313" key="4">
    <source>
        <dbReference type="Proteomes" id="UP000270873"/>
    </source>
</evidence>
<accession>A0A0P9S6X4</accession>
<dbReference type="AlphaFoldDB" id="A0A0P9S6X4"/>
<dbReference type="Proteomes" id="UP000270873">
    <property type="component" value="Unassembled WGS sequence"/>
</dbReference>
<reference evidence="2 4" key="2">
    <citation type="submission" date="2018-08" db="EMBL/GenBank/DDBJ databases">
        <title>Recombination of ecologically and evolutionarily significant loci maintains genetic cohesion in the Pseudomonas syringae species complex.</title>
        <authorList>
            <person name="Dillon M."/>
            <person name="Thakur S."/>
            <person name="Almeida R.N.D."/>
            <person name="Weir B.S."/>
            <person name="Guttman D.S."/>
        </authorList>
    </citation>
    <scope>NUCLEOTIDE SEQUENCE [LARGE SCALE GENOMIC DNA]</scope>
    <source>
        <strain evidence="2 4">ICMP 7847</strain>
    </source>
</reference>